<evidence type="ECO:0000256" key="1">
    <source>
        <dbReference type="SAM" id="MobiDB-lite"/>
    </source>
</evidence>
<feature type="region of interest" description="Disordered" evidence="1">
    <location>
        <begin position="336"/>
        <end position="358"/>
    </location>
</feature>
<reference evidence="3 4" key="1">
    <citation type="submission" date="2015-06" db="EMBL/GenBank/DDBJ databases">
        <title>Comparative genomics of Burkholderia leaf nodule symbionts.</title>
        <authorList>
            <person name="Carlier A."/>
            <person name="Eberl L."/>
            <person name="Pinto-Carbo M."/>
        </authorList>
    </citation>
    <scope>NUCLEOTIDE SEQUENCE [LARGE SCALE GENOMIC DNA]</scope>
    <source>
        <strain evidence="3 4">UZHbot3</strain>
    </source>
</reference>
<comment type="caution">
    <text evidence="3">The sequence shown here is derived from an EMBL/GenBank/DDBJ whole genome shotgun (WGS) entry which is preliminary data.</text>
</comment>
<dbReference type="InterPro" id="IPR046796">
    <property type="entry name" value="Transposase_32_dom"/>
</dbReference>
<organism evidence="3 4">
    <name type="scientific">Candidatus Burkholderia pumila</name>
    <dbReference type="NCBI Taxonomy" id="1090375"/>
    <lineage>
        <taxon>Bacteria</taxon>
        <taxon>Pseudomonadati</taxon>
        <taxon>Pseudomonadota</taxon>
        <taxon>Betaproteobacteria</taxon>
        <taxon>Burkholderiales</taxon>
        <taxon>Burkholderiaceae</taxon>
        <taxon>Burkholderia</taxon>
    </lineage>
</organism>
<feature type="compositionally biased region" description="Basic and acidic residues" evidence="1">
    <location>
        <begin position="233"/>
        <end position="246"/>
    </location>
</feature>
<feature type="compositionally biased region" description="Acidic residues" evidence="1">
    <location>
        <begin position="247"/>
        <end position="259"/>
    </location>
</feature>
<evidence type="ECO:0000313" key="4">
    <source>
        <dbReference type="Proteomes" id="UP000242951"/>
    </source>
</evidence>
<sequence>MGLCKFIFERNFETEGPLKAYFQQHNWHRHFHIGFAEHHDGDLVREFYTYIELDPYRRQVAKVKGKDVDFSPSAINRVLKLQDIPRDEYTAYLENERNDGALLSRTLMGEEKRLPDGWTYLAKEELTPLANFIHHLIGCRIMPFRMNSQVQKKRAWLTCAILLRKSVDVGKIIHDEINGMVGSEVRKTQALGFPALITSLCHRAGVASLVPPSSHLVASGRHHTDVKGTLKLKEFTKGSEPRRAGPADEEEDDEEEGEDPIPREQPQEQPRPRTMLQRIDALQTEQAAIRQELTEHHRRVMEELQFMADANEVGLREMRREMRQFQRYPIQMHTFQLSGSQGPPPLFDVPPDTSPLSP</sequence>
<dbReference type="Pfam" id="PF20167">
    <property type="entry name" value="Transposase_32"/>
    <property type="match status" value="1"/>
</dbReference>
<feature type="region of interest" description="Disordered" evidence="1">
    <location>
        <begin position="233"/>
        <end position="273"/>
    </location>
</feature>
<dbReference type="EMBL" id="LELG01000501">
    <property type="protein sequence ID" value="KMQ72772.1"/>
    <property type="molecule type" value="Genomic_DNA"/>
</dbReference>
<dbReference type="Proteomes" id="UP000242951">
    <property type="component" value="Unassembled WGS sequence"/>
</dbReference>
<evidence type="ECO:0000313" key="3">
    <source>
        <dbReference type="EMBL" id="KMQ72772.1"/>
    </source>
</evidence>
<gene>
    <name evidence="3" type="ORF">BPMI_04503c</name>
</gene>
<proteinExistence type="predicted"/>
<evidence type="ECO:0000259" key="2">
    <source>
        <dbReference type="Pfam" id="PF20167"/>
    </source>
</evidence>
<keyword evidence="4" id="KW-1185">Reference proteome</keyword>
<feature type="domain" description="Putative plant transposon protein" evidence="2">
    <location>
        <begin position="25"/>
        <end position="206"/>
    </location>
</feature>
<accession>A0ABR5HJW4</accession>
<name>A0ABR5HJW4_9BURK</name>
<protein>
    <recommendedName>
        <fullName evidence="2">Putative plant transposon protein domain-containing protein</fullName>
    </recommendedName>
</protein>